<reference evidence="1 2" key="1">
    <citation type="submission" date="2020-08" db="EMBL/GenBank/DDBJ databases">
        <title>Genome sequence of Tessaracoccus defluvii JCM 17540T.</title>
        <authorList>
            <person name="Hyun D.-W."/>
            <person name="Bae J.-W."/>
        </authorList>
    </citation>
    <scope>NUCLEOTIDE SEQUENCE [LARGE SCALE GENOMIC DNA]</scope>
    <source>
        <strain evidence="1 2">JCM 17540</strain>
    </source>
</reference>
<proteinExistence type="predicted"/>
<dbReference type="Proteomes" id="UP000516117">
    <property type="component" value="Chromosome"/>
</dbReference>
<dbReference type="AlphaFoldDB" id="A0A7H0HAN1"/>
<dbReference type="InterPro" id="IPR046039">
    <property type="entry name" value="DUF5997"/>
</dbReference>
<name>A0A7H0HAN1_9ACTN</name>
<keyword evidence="2" id="KW-1185">Reference proteome</keyword>
<dbReference type="KEGG" id="tdf:H9L22_12430"/>
<gene>
    <name evidence="1" type="ORF">H9L22_12430</name>
</gene>
<sequence>MKPITAAAKLGIYLPAAPEEFQRSPITRDELDALRADPPAWLVELRKNGPFPRDVLAAKLGISRSGLARGGVTEALTADQVGELLAEPPYWLLKERETHKKQLEEQAAERAAERG</sequence>
<evidence type="ECO:0000313" key="2">
    <source>
        <dbReference type="Proteomes" id="UP000516117"/>
    </source>
</evidence>
<dbReference type="EMBL" id="CP060789">
    <property type="protein sequence ID" value="QNP57597.1"/>
    <property type="molecule type" value="Genomic_DNA"/>
</dbReference>
<evidence type="ECO:0000313" key="1">
    <source>
        <dbReference type="EMBL" id="QNP57597.1"/>
    </source>
</evidence>
<protein>
    <submittedName>
        <fullName evidence="1">Uncharacterized protein</fullName>
    </submittedName>
</protein>
<accession>A0A7H0HAN1</accession>
<dbReference type="Pfam" id="PF19460">
    <property type="entry name" value="DUF5997"/>
    <property type="match status" value="1"/>
</dbReference>
<organism evidence="1 2">
    <name type="scientific">Tessaracoccus defluvii</name>
    <dbReference type="NCBI Taxonomy" id="1285901"/>
    <lineage>
        <taxon>Bacteria</taxon>
        <taxon>Bacillati</taxon>
        <taxon>Actinomycetota</taxon>
        <taxon>Actinomycetes</taxon>
        <taxon>Propionibacteriales</taxon>
        <taxon>Propionibacteriaceae</taxon>
        <taxon>Tessaracoccus</taxon>
    </lineage>
</organism>